<dbReference type="OrthoDB" id="39497at2759"/>
<keyword evidence="1" id="KW-0472">Membrane</keyword>
<sequence>MDTFSVNYRYALQVPDSLTYYPLEVKFADRISSAFNWSYLDNLVCSRGINDSYGLVSVRLRLSYSLILLILYMLTYCD</sequence>
<name>A0A183TF71_SCHSO</name>
<dbReference type="STRING" id="70667.A0A183TF71"/>
<reference evidence="2 3" key="2">
    <citation type="submission" date="2018-11" db="EMBL/GenBank/DDBJ databases">
        <authorList>
            <consortium name="Pathogen Informatics"/>
        </authorList>
    </citation>
    <scope>NUCLEOTIDE SEQUENCE [LARGE SCALE GENOMIC DNA]</scope>
    <source>
        <strain evidence="2 3">NST_G2</strain>
    </source>
</reference>
<organism evidence="4">
    <name type="scientific">Schistocephalus solidus</name>
    <name type="common">Tapeworm</name>
    <dbReference type="NCBI Taxonomy" id="70667"/>
    <lineage>
        <taxon>Eukaryota</taxon>
        <taxon>Metazoa</taxon>
        <taxon>Spiralia</taxon>
        <taxon>Lophotrochozoa</taxon>
        <taxon>Platyhelminthes</taxon>
        <taxon>Cestoda</taxon>
        <taxon>Eucestoda</taxon>
        <taxon>Diphyllobothriidea</taxon>
        <taxon>Diphyllobothriidae</taxon>
        <taxon>Schistocephalus</taxon>
    </lineage>
</organism>
<feature type="transmembrane region" description="Helical" evidence="1">
    <location>
        <begin position="60"/>
        <end position="77"/>
    </location>
</feature>
<gene>
    <name evidence="2" type="ORF">SSLN_LOCUS15119</name>
</gene>
<accession>A0A183TF71</accession>
<evidence type="ECO:0000313" key="3">
    <source>
        <dbReference type="Proteomes" id="UP000275846"/>
    </source>
</evidence>
<reference evidence="4" key="1">
    <citation type="submission" date="2016-06" db="UniProtKB">
        <authorList>
            <consortium name="WormBaseParasite"/>
        </authorList>
    </citation>
    <scope>IDENTIFICATION</scope>
</reference>
<dbReference type="Proteomes" id="UP000275846">
    <property type="component" value="Unassembled WGS sequence"/>
</dbReference>
<dbReference type="AlphaFoldDB" id="A0A183TF71"/>
<keyword evidence="1" id="KW-0812">Transmembrane</keyword>
<evidence type="ECO:0000313" key="2">
    <source>
        <dbReference type="EMBL" id="VDM01505.1"/>
    </source>
</evidence>
<dbReference type="EMBL" id="UYSU01039617">
    <property type="protein sequence ID" value="VDM01505.1"/>
    <property type="molecule type" value="Genomic_DNA"/>
</dbReference>
<keyword evidence="1" id="KW-1133">Transmembrane helix</keyword>
<keyword evidence="3" id="KW-1185">Reference proteome</keyword>
<protein>
    <submittedName>
        <fullName evidence="4">Lipoprotein</fullName>
    </submittedName>
</protein>
<proteinExistence type="predicted"/>
<evidence type="ECO:0000313" key="4">
    <source>
        <dbReference type="WBParaSite" id="SSLN_0001568301-mRNA-1"/>
    </source>
</evidence>
<dbReference type="WBParaSite" id="SSLN_0001568301-mRNA-1">
    <property type="protein sequence ID" value="SSLN_0001568301-mRNA-1"/>
    <property type="gene ID" value="SSLN_0001568301"/>
</dbReference>
<evidence type="ECO:0000256" key="1">
    <source>
        <dbReference type="SAM" id="Phobius"/>
    </source>
</evidence>